<dbReference type="EMBL" id="CP010552">
    <property type="protein sequence ID" value="ALE52935.1"/>
    <property type="molecule type" value="Genomic_DNA"/>
</dbReference>
<name>A0A0M3TUH5_9GAMM</name>
<evidence type="ECO:0000256" key="2">
    <source>
        <dbReference type="ARBA" id="ARBA00006442"/>
    </source>
</evidence>
<dbReference type="Pfam" id="PF07992">
    <property type="entry name" value="Pyr_redox_2"/>
    <property type="match status" value="1"/>
</dbReference>
<reference evidence="6 7" key="1">
    <citation type="journal article" date="2015" name="Genome Announc.">
        <title>Genome Sequence of 'Candidatus Thioglobus autotrophica' Strain EF1, a Chemoautotroph from the SUP05 Clade of Marine Gammaproteobacteria.</title>
        <authorList>
            <person name="Shah V."/>
            <person name="Morris R.M."/>
        </authorList>
    </citation>
    <scope>NUCLEOTIDE SEQUENCE [LARGE SCALE GENOMIC DNA]</scope>
    <source>
        <strain evidence="6 7">EF1</strain>
    </source>
</reference>
<dbReference type="RefSeq" id="WP_053951917.1">
    <property type="nucleotide sequence ID" value="NZ_CP010552.1"/>
</dbReference>
<dbReference type="InterPro" id="IPR023753">
    <property type="entry name" value="FAD/NAD-binding_dom"/>
</dbReference>
<keyword evidence="7" id="KW-1185">Reference proteome</keyword>
<protein>
    <recommendedName>
        <fullName evidence="5">FAD/NAD(P)-binding domain-containing protein</fullName>
    </recommendedName>
</protein>
<accession>A0A0M3TUH5</accession>
<keyword evidence="4" id="KW-0274">FAD</keyword>
<dbReference type="PANTHER" id="PTHR43429:SF3">
    <property type="entry name" value="NITRITE REDUCTASE [NAD(P)H]"/>
    <property type="match status" value="1"/>
</dbReference>
<comment type="similarity">
    <text evidence="2">Belongs to the FAD-dependent oxidoreductase family.</text>
</comment>
<dbReference type="AlphaFoldDB" id="A0A0M3TUH5"/>
<dbReference type="PATRIC" id="fig|1705394.5.peg.1364"/>
<organism evidence="6 7">
    <name type="scientific">Candidatus Thioglobus autotrophicus</name>
    <dbReference type="NCBI Taxonomy" id="1705394"/>
    <lineage>
        <taxon>Bacteria</taxon>
        <taxon>Pseudomonadati</taxon>
        <taxon>Pseudomonadota</taxon>
        <taxon>Gammaproteobacteria</taxon>
        <taxon>Candidatus Pseudothioglobaceae</taxon>
        <taxon>Candidatus Thioglobus</taxon>
    </lineage>
</organism>
<proteinExistence type="inferred from homology"/>
<dbReference type="Proteomes" id="UP000058020">
    <property type="component" value="Chromosome"/>
</dbReference>
<comment type="cofactor">
    <cofactor evidence="1">
        <name>FAD</name>
        <dbReference type="ChEBI" id="CHEBI:57692"/>
    </cofactor>
</comment>
<dbReference type="KEGG" id="tho:SP60_06835"/>
<dbReference type="InterPro" id="IPR050260">
    <property type="entry name" value="FAD-bd_OxRdtase"/>
</dbReference>
<sequence>MKNLVIVGSGMSAMKVVDEVLKIDPLMYHITIVGAETVLPYNRIMLSPVLAGEKEFDDIKTHDDNYFAQNNIVFKPGCEVTMVDRRSKFKFFKDL</sequence>
<dbReference type="InterPro" id="IPR036188">
    <property type="entry name" value="FAD/NAD-bd_sf"/>
</dbReference>
<dbReference type="GO" id="GO:0016491">
    <property type="term" value="F:oxidoreductase activity"/>
    <property type="evidence" value="ECO:0007669"/>
    <property type="project" value="InterPro"/>
</dbReference>
<dbReference type="Gene3D" id="3.50.50.60">
    <property type="entry name" value="FAD/NAD(P)-binding domain"/>
    <property type="match status" value="1"/>
</dbReference>
<evidence type="ECO:0000256" key="4">
    <source>
        <dbReference type="ARBA" id="ARBA00022827"/>
    </source>
</evidence>
<feature type="domain" description="FAD/NAD(P)-binding" evidence="5">
    <location>
        <begin position="3"/>
        <end position="88"/>
    </location>
</feature>
<evidence type="ECO:0000313" key="6">
    <source>
        <dbReference type="EMBL" id="ALE52935.1"/>
    </source>
</evidence>
<evidence type="ECO:0000256" key="3">
    <source>
        <dbReference type="ARBA" id="ARBA00022630"/>
    </source>
</evidence>
<gene>
    <name evidence="6" type="ORF">SP60_06835</name>
</gene>
<keyword evidence="3" id="KW-0285">Flavoprotein</keyword>
<evidence type="ECO:0000313" key="7">
    <source>
        <dbReference type="Proteomes" id="UP000058020"/>
    </source>
</evidence>
<evidence type="ECO:0000259" key="5">
    <source>
        <dbReference type="Pfam" id="PF07992"/>
    </source>
</evidence>
<evidence type="ECO:0000256" key="1">
    <source>
        <dbReference type="ARBA" id="ARBA00001974"/>
    </source>
</evidence>
<dbReference type="SUPFAM" id="SSF51905">
    <property type="entry name" value="FAD/NAD(P)-binding domain"/>
    <property type="match status" value="1"/>
</dbReference>
<dbReference type="PANTHER" id="PTHR43429">
    <property type="entry name" value="PYRIDINE NUCLEOTIDE-DISULFIDE OXIDOREDUCTASE DOMAIN-CONTAINING"/>
    <property type="match status" value="1"/>
</dbReference>
<dbReference type="STRING" id="1705394.SP60_06835"/>